<accession>A0A9P6R519</accession>
<reference evidence="1" key="1">
    <citation type="journal article" date="2020" name="Fungal Divers.">
        <title>Resolving the Mortierellaceae phylogeny through synthesis of multi-gene phylogenetics and phylogenomics.</title>
        <authorList>
            <person name="Vandepol N."/>
            <person name="Liber J."/>
            <person name="Desiro A."/>
            <person name="Na H."/>
            <person name="Kennedy M."/>
            <person name="Barry K."/>
            <person name="Grigoriev I.V."/>
            <person name="Miller A.N."/>
            <person name="O'Donnell K."/>
            <person name="Stajich J.E."/>
            <person name="Bonito G."/>
        </authorList>
    </citation>
    <scope>NUCLEOTIDE SEQUENCE</scope>
    <source>
        <strain evidence="1">NVP60</strain>
    </source>
</reference>
<dbReference type="EMBL" id="JAAAIN010000738">
    <property type="protein sequence ID" value="KAG0311239.1"/>
    <property type="molecule type" value="Genomic_DNA"/>
</dbReference>
<dbReference type="Proteomes" id="UP000823405">
    <property type="component" value="Unassembled WGS sequence"/>
</dbReference>
<sequence>MTDETRLQSLRQLSTGQVFQVEAYYHPDSRQHIVLWDDLTQAFPRLNTVRDGTAVVPRARDNTQHYIEPRCIKYHPDKVLDADDSEK</sequence>
<organism evidence="1 2">
    <name type="scientific">Linnemannia gamsii</name>
    <dbReference type="NCBI Taxonomy" id="64522"/>
    <lineage>
        <taxon>Eukaryota</taxon>
        <taxon>Fungi</taxon>
        <taxon>Fungi incertae sedis</taxon>
        <taxon>Mucoromycota</taxon>
        <taxon>Mortierellomycotina</taxon>
        <taxon>Mortierellomycetes</taxon>
        <taxon>Mortierellales</taxon>
        <taxon>Mortierellaceae</taxon>
        <taxon>Linnemannia</taxon>
    </lineage>
</organism>
<keyword evidence="2" id="KW-1185">Reference proteome</keyword>
<dbReference type="AlphaFoldDB" id="A0A9P6R519"/>
<name>A0A9P6R519_9FUNG</name>
<dbReference type="OrthoDB" id="2352243at2759"/>
<evidence type="ECO:0000313" key="1">
    <source>
        <dbReference type="EMBL" id="KAG0311239.1"/>
    </source>
</evidence>
<protein>
    <submittedName>
        <fullName evidence="1">Uncharacterized protein</fullName>
    </submittedName>
</protein>
<gene>
    <name evidence="1" type="ORF">BGZ97_011979</name>
</gene>
<proteinExistence type="predicted"/>
<comment type="caution">
    <text evidence="1">The sequence shown here is derived from an EMBL/GenBank/DDBJ whole genome shotgun (WGS) entry which is preliminary data.</text>
</comment>
<evidence type="ECO:0000313" key="2">
    <source>
        <dbReference type="Proteomes" id="UP000823405"/>
    </source>
</evidence>